<feature type="transmembrane region" description="Helical" evidence="1">
    <location>
        <begin position="429"/>
        <end position="449"/>
    </location>
</feature>
<proteinExistence type="predicted"/>
<protein>
    <recommendedName>
        <fullName evidence="4">Lipopolysaccharide biosynthesis protein</fullName>
    </recommendedName>
</protein>
<keyword evidence="1" id="KW-1133">Transmembrane helix</keyword>
<evidence type="ECO:0000256" key="1">
    <source>
        <dbReference type="SAM" id="Phobius"/>
    </source>
</evidence>
<dbReference type="Proteomes" id="UP000316584">
    <property type="component" value="Chromosome"/>
</dbReference>
<dbReference type="RefSeq" id="WP_144889990.1">
    <property type="nucleotide sequence ID" value="NZ_CP042218.1"/>
</dbReference>
<keyword evidence="1" id="KW-0812">Transmembrane</keyword>
<dbReference type="GO" id="GO:0005886">
    <property type="term" value="C:plasma membrane"/>
    <property type="evidence" value="ECO:0007669"/>
    <property type="project" value="TreeGrafter"/>
</dbReference>
<feature type="transmembrane region" description="Helical" evidence="1">
    <location>
        <begin position="31"/>
        <end position="51"/>
    </location>
</feature>
<organism evidence="2 3">
    <name type="scientific">Luteimonas granuli</name>
    <dbReference type="NCBI Taxonomy" id="1176533"/>
    <lineage>
        <taxon>Bacteria</taxon>
        <taxon>Pseudomonadati</taxon>
        <taxon>Pseudomonadota</taxon>
        <taxon>Gammaproteobacteria</taxon>
        <taxon>Lysobacterales</taxon>
        <taxon>Lysobacteraceae</taxon>
        <taxon>Luteimonas</taxon>
    </lineage>
</organism>
<dbReference type="EMBL" id="CP042218">
    <property type="protein sequence ID" value="QDW65925.1"/>
    <property type="molecule type" value="Genomic_DNA"/>
</dbReference>
<accession>A0A518N1X5</accession>
<evidence type="ECO:0000313" key="2">
    <source>
        <dbReference type="EMBL" id="QDW65925.1"/>
    </source>
</evidence>
<dbReference type="OrthoDB" id="9795292at2"/>
<dbReference type="GO" id="GO:0004713">
    <property type="term" value="F:protein tyrosine kinase activity"/>
    <property type="evidence" value="ECO:0007669"/>
    <property type="project" value="TreeGrafter"/>
</dbReference>
<name>A0A518N1X5_9GAMM</name>
<dbReference type="KEGG" id="lug:FPZ22_02640"/>
<dbReference type="AlphaFoldDB" id="A0A518N1X5"/>
<evidence type="ECO:0000313" key="3">
    <source>
        <dbReference type="Proteomes" id="UP000316584"/>
    </source>
</evidence>
<dbReference type="PANTHER" id="PTHR32309">
    <property type="entry name" value="TYROSINE-PROTEIN KINASE"/>
    <property type="match status" value="1"/>
</dbReference>
<keyword evidence="1" id="KW-0472">Membrane</keyword>
<gene>
    <name evidence="2" type="ORF">FPZ22_02640</name>
</gene>
<sequence>MSSLVEWRAPDGRPTMFQLMPVAAREARRHLLPLVILFAAIAIIGLVLGLLSPKTYTSSTTLLVEETNIIEPLLEGRTVPTGVVDRAAVAREVAFSRRAMTGILEAGGWLESTPDPRQQEQLFDQIVGRTEITNPRDNPQLIRISYTDTDPQRAQAVTARFGELIIQESFRTKERESRAAFEFIDSQVDGYRHKLNDAEDKLAAYRKEHPEVLLGDQENVARRISELRLEIDRSLMDQAEQQSQAGAWQSHLSREQSIGVAQTRTGPIQQRLAELQAERVRLAGSYTDQHPDMVRIRRQIGDLQAQLQRGGLPAIAGAAAFGPGASADRGRLTEARSRSMGSASRIAAGNSLLQQEMERLNRVAGLGSELANLTRDFEVNRALYQDLLERRENARLAMNLDIQRGGLNFRVQEPAAVPLRSSSMSLSQVAIGVLILAIAVPALLMLGWLRNDPRVRIPSQIETASRLPVVGVIPSATDRRTRMRSRNRFALATALIFVVPIVYAVALTLN</sequence>
<keyword evidence="3" id="KW-1185">Reference proteome</keyword>
<dbReference type="InterPro" id="IPR050445">
    <property type="entry name" value="Bact_polysacc_biosynth/exp"/>
</dbReference>
<reference evidence="2 3" key="1">
    <citation type="submission" date="2019-07" db="EMBL/GenBank/DDBJ databases">
        <title>Full genome sequence of Luteimonas sp. Gr-4.</title>
        <authorList>
            <person name="Im W.-T."/>
        </authorList>
    </citation>
    <scope>NUCLEOTIDE SEQUENCE [LARGE SCALE GENOMIC DNA]</scope>
    <source>
        <strain evidence="2 3">Gr-4</strain>
    </source>
</reference>
<feature type="transmembrane region" description="Helical" evidence="1">
    <location>
        <begin position="489"/>
        <end position="509"/>
    </location>
</feature>
<evidence type="ECO:0008006" key="4">
    <source>
        <dbReference type="Google" id="ProtNLM"/>
    </source>
</evidence>
<dbReference type="PANTHER" id="PTHR32309:SF13">
    <property type="entry name" value="FERRIC ENTEROBACTIN TRANSPORT PROTEIN FEPE"/>
    <property type="match status" value="1"/>
</dbReference>